<evidence type="ECO:0000313" key="1">
    <source>
        <dbReference type="EMBL" id="OAX42293.1"/>
    </source>
</evidence>
<accession>A0A1B7NBP2</accession>
<keyword evidence="2" id="KW-1185">Reference proteome</keyword>
<protein>
    <submittedName>
        <fullName evidence="1">Uncharacterized protein</fullName>
    </submittedName>
</protein>
<gene>
    <name evidence="1" type="ORF">K503DRAFT_863207</name>
</gene>
<evidence type="ECO:0000313" key="2">
    <source>
        <dbReference type="Proteomes" id="UP000092154"/>
    </source>
</evidence>
<dbReference type="AlphaFoldDB" id="A0A1B7NBP2"/>
<organism evidence="1 2">
    <name type="scientific">Rhizopogon vinicolor AM-OR11-026</name>
    <dbReference type="NCBI Taxonomy" id="1314800"/>
    <lineage>
        <taxon>Eukaryota</taxon>
        <taxon>Fungi</taxon>
        <taxon>Dikarya</taxon>
        <taxon>Basidiomycota</taxon>
        <taxon>Agaricomycotina</taxon>
        <taxon>Agaricomycetes</taxon>
        <taxon>Agaricomycetidae</taxon>
        <taxon>Boletales</taxon>
        <taxon>Suillineae</taxon>
        <taxon>Rhizopogonaceae</taxon>
        <taxon>Rhizopogon</taxon>
    </lineage>
</organism>
<dbReference type="InParanoid" id="A0A1B7NBP2"/>
<name>A0A1B7NBP2_9AGAM</name>
<dbReference type="Proteomes" id="UP000092154">
    <property type="component" value="Unassembled WGS sequence"/>
</dbReference>
<dbReference type="STRING" id="1314800.A0A1B7NBP2"/>
<proteinExistence type="predicted"/>
<dbReference type="EMBL" id="KV448160">
    <property type="protein sequence ID" value="OAX42293.1"/>
    <property type="molecule type" value="Genomic_DNA"/>
</dbReference>
<reference evidence="1 2" key="1">
    <citation type="submission" date="2016-06" db="EMBL/GenBank/DDBJ databases">
        <title>Comparative genomics of the ectomycorrhizal sister species Rhizopogon vinicolor and Rhizopogon vesiculosus (Basidiomycota: Boletales) reveals a divergence of the mating type B locus.</title>
        <authorList>
            <consortium name="DOE Joint Genome Institute"/>
            <person name="Mujic A.B."/>
            <person name="Kuo A."/>
            <person name="Tritt A."/>
            <person name="Lipzen A."/>
            <person name="Chen C."/>
            <person name="Johnson J."/>
            <person name="Sharma A."/>
            <person name="Barry K."/>
            <person name="Grigoriev I.V."/>
            <person name="Spatafora J.W."/>
        </authorList>
    </citation>
    <scope>NUCLEOTIDE SEQUENCE [LARGE SCALE GENOMIC DNA]</scope>
    <source>
        <strain evidence="1 2">AM-OR11-026</strain>
    </source>
</reference>
<dbReference type="OrthoDB" id="2689365at2759"/>
<sequence>MYASVRESAIHFPPLSSLSDSDAVHSWSHPVDAVPWLAFTFCPAQDLFVVATLTAHNESHIFDIHLRSLTTNETHSNAAQSVLKAFDNVNIIIDGFLDPIPEKLQINGNYISLQCRDPDFENDWGYVQMWDWKCREGYQFILPFEDCGCNDHSFIAEDKLLIVTQMDIEIYSITDKSKPPQCTARLSLPFPIHHWKYIVTSMGINPSPSSIFQKSPHQPSCFFHPSLDDQLVIFHILVSDHSDERRFFFYARLSAILQLENLCANTYVKAIPKYASLPWSVWGPQHTSWFPGECWQQSLHAFRTVGSIHQSSSDYWSHKPPRWLWIRDFNPHIACNYGADDATKRRGRLVQGIQTPTTIPHPFTEPLGSAPPYREIVSEEVFDVSEVIMDQSRILLLEASRNLCLSLVPLLIV</sequence>